<protein>
    <submittedName>
        <fullName evidence="1">Uncharacterized protein</fullName>
    </submittedName>
</protein>
<comment type="caution">
    <text evidence="1">The sequence shown here is derived from an EMBL/GenBank/DDBJ whole genome shotgun (WGS) entry which is preliminary data.</text>
</comment>
<accession>I4EEY7</accession>
<sequence length="36" mass="4189">MLTQQIWEEGINLYKLAPLSRNWGRGRGWGPNVYSP</sequence>
<organism evidence="1 2">
    <name type="scientific">Nitrolancea hollandica Lb</name>
    <dbReference type="NCBI Taxonomy" id="1129897"/>
    <lineage>
        <taxon>Bacteria</taxon>
        <taxon>Pseudomonadati</taxon>
        <taxon>Thermomicrobiota</taxon>
        <taxon>Thermomicrobia</taxon>
        <taxon>Sphaerobacterales</taxon>
        <taxon>Sphaerobacterineae</taxon>
        <taxon>Sphaerobacteraceae</taxon>
        <taxon>Nitrolancea</taxon>
    </lineage>
</organism>
<dbReference type="Proteomes" id="UP000004221">
    <property type="component" value="Unassembled WGS sequence"/>
</dbReference>
<evidence type="ECO:0000313" key="1">
    <source>
        <dbReference type="EMBL" id="CCF83249.1"/>
    </source>
</evidence>
<reference evidence="1 2" key="1">
    <citation type="journal article" date="2012" name="ISME J.">
        <title>Nitrification expanded: discovery, physiology and genomics of a nitrite-oxidizing bacterium from the phylum Chloroflexi.</title>
        <authorList>
            <person name="Sorokin D.Y."/>
            <person name="Lucker S."/>
            <person name="Vejmelkova D."/>
            <person name="Kostrikina N.A."/>
            <person name="Kleerebezem R."/>
            <person name="Rijpstra W.I."/>
            <person name="Damste J.S."/>
            <person name="Le Paslier D."/>
            <person name="Muyzer G."/>
            <person name="Wagner M."/>
            <person name="van Loosdrecht M.C."/>
            <person name="Daims H."/>
        </authorList>
    </citation>
    <scope>NUCLEOTIDE SEQUENCE [LARGE SCALE GENOMIC DNA]</scope>
    <source>
        <strain evidence="2">none</strain>
    </source>
</reference>
<gene>
    <name evidence="1" type="ORF">NITHO_210005</name>
</gene>
<keyword evidence="2" id="KW-1185">Reference proteome</keyword>
<name>I4EEY7_9BACT</name>
<evidence type="ECO:0000313" key="2">
    <source>
        <dbReference type="Proteomes" id="UP000004221"/>
    </source>
</evidence>
<dbReference type="AlphaFoldDB" id="I4EEY7"/>
<dbReference type="EMBL" id="CAGS01000124">
    <property type="protein sequence ID" value="CCF83249.1"/>
    <property type="molecule type" value="Genomic_DNA"/>
</dbReference>
<proteinExistence type="predicted"/>